<dbReference type="CDD" id="cd18785">
    <property type="entry name" value="SF2_C"/>
    <property type="match status" value="1"/>
</dbReference>
<proteinExistence type="predicted"/>
<dbReference type="Proteomes" id="UP000256379">
    <property type="component" value="Unassembled WGS sequence"/>
</dbReference>
<dbReference type="InterPro" id="IPR050742">
    <property type="entry name" value="Helicase_Restrict-Modif_Enz"/>
</dbReference>
<dbReference type="GO" id="GO:0005829">
    <property type="term" value="C:cytosol"/>
    <property type="evidence" value="ECO:0007669"/>
    <property type="project" value="TreeGrafter"/>
</dbReference>
<dbReference type="GO" id="GO:0003677">
    <property type="term" value="F:DNA binding"/>
    <property type="evidence" value="ECO:0007669"/>
    <property type="project" value="InterPro"/>
</dbReference>
<dbReference type="EMBL" id="NXLQ01000015">
    <property type="protein sequence ID" value="RDU64969.1"/>
    <property type="molecule type" value="Genomic_DNA"/>
</dbReference>
<accession>A0A3D8II95</accession>
<dbReference type="InterPro" id="IPR006935">
    <property type="entry name" value="Helicase/UvrB_N"/>
</dbReference>
<sequence length="850" mass="100863">MIWRKMMSKTLKLSDKIASALEYSDIEIPSHIRDNLSRNLREYQERALKHYLLHANKPNTNHLMFNMATGSGKTLIMAALMLDCYERGYRNFVFFVNSRNILEKTIANFSDKTSSKYLFNKRIIIDGKNVEIHIVQNFVERRENAINICFNTIQGIYSLFTNERENSLTFNDLREQQIVYLADEAHHLNSETKRGVSKSEEEHRESWEGIINEAFKKNDKNLMFEFSATIPNDSNVKEKYTDKIVFEYHLEKFYEDKYSKKIFLFKHENLELHNRFLGAILLNIYRESLAYKNGIFLKPVILFKSEKIAESKVNEEEFFSFIENLCVGDIEQFYNNIDKSKNDFLLMSLKHFEYNFAKILEMIKINFTKQNVMNVNDNEEAQNHQILLNNLEDKDNEIRAIFAVDKLNEGWDVLNLFDIVRCKSSGKSSLTITTKEAQLIGRGARYYPFCTKDSRENECKRKFDNNENNELRALEFMGYHTINEVEFIESLNKSLQNIGLGFENIALKKHILKPQKKIIESKIDKITISSNRRVKLSRLLDNEQYQQAIEKDIIKHISYLKIPLLGNNTIIQKEAFDMQNNEIQTTQSHKLHTSKEVFLKAMNKLDISFKKIAQIHYVDSRDKFIESFLYQLSCEFSKNQSFDRYAQLEIALFVLKHYKDKVKLKEESLYKVENFKLKEFYLHDREIVSVKDIKNCEKYEWLVYDKIFKDSNLEVDFLDEIDKIKDEIDTLFDKWFIVRNEQFSEFMIYDDREQIIESNMLKSNPNYAKGFAPDFVFIGFVNDKEVVEQIFIEAKGKHLIEYEKWKQDFLLSLKNKIIESKVNVNGMRFFTEERKKEFMSEFKEKLGHIS</sequence>
<evidence type="ECO:0000313" key="2">
    <source>
        <dbReference type="EMBL" id="RDU64969.1"/>
    </source>
</evidence>
<keyword evidence="3" id="KW-1185">Reference proteome</keyword>
<dbReference type="PANTHER" id="PTHR47396:SF1">
    <property type="entry name" value="ATP-DEPENDENT HELICASE IRC3-RELATED"/>
    <property type="match status" value="1"/>
</dbReference>
<dbReference type="InterPro" id="IPR027417">
    <property type="entry name" value="P-loop_NTPase"/>
</dbReference>
<dbReference type="GO" id="GO:0005524">
    <property type="term" value="F:ATP binding"/>
    <property type="evidence" value="ECO:0007669"/>
    <property type="project" value="InterPro"/>
</dbReference>
<dbReference type="InterPro" id="IPR014001">
    <property type="entry name" value="Helicase_ATP-bd"/>
</dbReference>
<dbReference type="AlphaFoldDB" id="A0A3D8II95"/>
<dbReference type="Gene3D" id="3.40.50.300">
    <property type="entry name" value="P-loop containing nucleotide triphosphate hydrolases"/>
    <property type="match status" value="2"/>
</dbReference>
<dbReference type="PANTHER" id="PTHR47396">
    <property type="entry name" value="TYPE I RESTRICTION ENZYME ECOKI R PROTEIN"/>
    <property type="match status" value="1"/>
</dbReference>
<reference evidence="2 3" key="1">
    <citation type="submission" date="2018-04" db="EMBL/GenBank/DDBJ databases">
        <title>Novel Campyloabacter and Helicobacter Species and Strains.</title>
        <authorList>
            <person name="Mannion A.J."/>
            <person name="Shen Z."/>
            <person name="Fox J.G."/>
        </authorList>
    </citation>
    <scope>NUCLEOTIDE SEQUENCE [LARGE SCALE GENOMIC DNA]</scope>
    <source>
        <strain evidence="2 3">MIT 17-337</strain>
    </source>
</reference>
<organism evidence="2 3">
    <name type="scientific">Helicobacter didelphidarum</name>
    <dbReference type="NCBI Taxonomy" id="2040648"/>
    <lineage>
        <taxon>Bacteria</taxon>
        <taxon>Pseudomonadati</taxon>
        <taxon>Campylobacterota</taxon>
        <taxon>Epsilonproteobacteria</taxon>
        <taxon>Campylobacterales</taxon>
        <taxon>Helicobacteraceae</taxon>
        <taxon>Helicobacter</taxon>
    </lineage>
</organism>
<dbReference type="GO" id="GO:0016787">
    <property type="term" value="F:hydrolase activity"/>
    <property type="evidence" value="ECO:0007669"/>
    <property type="project" value="InterPro"/>
</dbReference>
<feature type="domain" description="Helicase ATP-binding" evidence="1">
    <location>
        <begin position="36"/>
        <end position="263"/>
    </location>
</feature>
<name>A0A3D8II95_9HELI</name>
<dbReference type="Pfam" id="PF04851">
    <property type="entry name" value="ResIII"/>
    <property type="match status" value="1"/>
</dbReference>
<gene>
    <name evidence="2" type="ORF">CQA53_06930</name>
</gene>
<evidence type="ECO:0000313" key="3">
    <source>
        <dbReference type="Proteomes" id="UP000256379"/>
    </source>
</evidence>
<comment type="caution">
    <text evidence="2">The sequence shown here is derived from an EMBL/GenBank/DDBJ whole genome shotgun (WGS) entry which is preliminary data.</text>
</comment>
<evidence type="ECO:0000259" key="1">
    <source>
        <dbReference type="SMART" id="SM00487"/>
    </source>
</evidence>
<dbReference type="OrthoDB" id="9803459at2"/>
<protein>
    <recommendedName>
        <fullName evidence="1">Helicase ATP-binding domain-containing protein</fullName>
    </recommendedName>
</protein>
<dbReference type="SUPFAM" id="SSF52540">
    <property type="entry name" value="P-loop containing nucleoside triphosphate hydrolases"/>
    <property type="match status" value="2"/>
</dbReference>
<dbReference type="SMART" id="SM00487">
    <property type="entry name" value="DEXDc"/>
    <property type="match status" value="1"/>
</dbReference>